<evidence type="ECO:0000313" key="5">
    <source>
        <dbReference type="RefSeq" id="XP_033360991.1"/>
    </source>
</evidence>
<name>A0A6J3L8R3_9HYME</name>
<dbReference type="InterPro" id="IPR032567">
    <property type="entry name" value="RTL1-rel"/>
</dbReference>
<dbReference type="SUPFAM" id="SSF50630">
    <property type="entry name" value="Acid proteases"/>
    <property type="match status" value="1"/>
</dbReference>
<evidence type="ECO:0000256" key="1">
    <source>
        <dbReference type="PROSITE-ProRule" id="PRU00047"/>
    </source>
</evidence>
<dbReference type="Gene3D" id="2.40.70.10">
    <property type="entry name" value="Acid Proteases"/>
    <property type="match status" value="1"/>
</dbReference>
<dbReference type="GO" id="GO:0003676">
    <property type="term" value="F:nucleic acid binding"/>
    <property type="evidence" value="ECO:0007669"/>
    <property type="project" value="InterPro"/>
</dbReference>
<dbReference type="PANTHER" id="PTHR15503">
    <property type="entry name" value="LDOC1 RELATED"/>
    <property type="match status" value="1"/>
</dbReference>
<dbReference type="Proteomes" id="UP000504631">
    <property type="component" value="Unplaced"/>
</dbReference>
<dbReference type="Gene3D" id="4.10.60.10">
    <property type="entry name" value="Zinc finger, CCHC-type"/>
    <property type="match status" value="1"/>
</dbReference>
<feature type="region of interest" description="Disordered" evidence="2">
    <location>
        <begin position="9"/>
        <end position="39"/>
    </location>
</feature>
<evidence type="ECO:0000259" key="3">
    <source>
        <dbReference type="PROSITE" id="PS50158"/>
    </source>
</evidence>
<dbReference type="Gene3D" id="3.10.10.10">
    <property type="entry name" value="HIV Type 1 Reverse Transcriptase, subunit A, domain 1"/>
    <property type="match status" value="1"/>
</dbReference>
<dbReference type="InterPro" id="IPR021109">
    <property type="entry name" value="Peptidase_aspartic_dom_sf"/>
</dbReference>
<keyword evidence="4" id="KW-1185">Reference proteome</keyword>
<organism evidence="4 5">
    <name type="scientific">Bombus vosnesenskii</name>
    <dbReference type="NCBI Taxonomy" id="207650"/>
    <lineage>
        <taxon>Eukaryota</taxon>
        <taxon>Metazoa</taxon>
        <taxon>Ecdysozoa</taxon>
        <taxon>Arthropoda</taxon>
        <taxon>Hexapoda</taxon>
        <taxon>Insecta</taxon>
        <taxon>Pterygota</taxon>
        <taxon>Neoptera</taxon>
        <taxon>Endopterygota</taxon>
        <taxon>Hymenoptera</taxon>
        <taxon>Apocrita</taxon>
        <taxon>Aculeata</taxon>
        <taxon>Apoidea</taxon>
        <taxon>Anthophila</taxon>
        <taxon>Apidae</taxon>
        <taxon>Bombus</taxon>
        <taxon>Pyrobombus</taxon>
    </lineage>
</organism>
<dbReference type="AlphaFoldDB" id="A0A6J3L8R3"/>
<protein>
    <submittedName>
        <fullName evidence="5">Uncharacterized protein LOC117239495</fullName>
    </submittedName>
</protein>
<dbReference type="InterPro" id="IPR036875">
    <property type="entry name" value="Znf_CCHC_sf"/>
</dbReference>
<gene>
    <name evidence="5" type="primary">LOC117239495</name>
</gene>
<dbReference type="SUPFAM" id="SSF56672">
    <property type="entry name" value="DNA/RNA polymerases"/>
    <property type="match status" value="1"/>
</dbReference>
<dbReference type="SUPFAM" id="SSF57756">
    <property type="entry name" value="Retrovirus zinc finger-like domains"/>
    <property type="match status" value="1"/>
</dbReference>
<feature type="domain" description="CCHC-type" evidence="3">
    <location>
        <begin position="257"/>
        <end position="272"/>
    </location>
</feature>
<dbReference type="GO" id="GO:0071897">
    <property type="term" value="P:DNA biosynthetic process"/>
    <property type="evidence" value="ECO:0007669"/>
    <property type="project" value="UniProtKB-ARBA"/>
</dbReference>
<dbReference type="Pfam" id="PF00098">
    <property type="entry name" value="zf-CCHC"/>
    <property type="match status" value="2"/>
</dbReference>
<dbReference type="PROSITE" id="PS50158">
    <property type="entry name" value="ZF_CCHC"/>
    <property type="match status" value="2"/>
</dbReference>
<dbReference type="RefSeq" id="XP_033360991.1">
    <property type="nucleotide sequence ID" value="XM_033505100.1"/>
</dbReference>
<accession>A0A6J3L8R3</accession>
<keyword evidence="1" id="KW-0862">Zinc</keyword>
<evidence type="ECO:0000256" key="2">
    <source>
        <dbReference type="SAM" id="MobiDB-lite"/>
    </source>
</evidence>
<keyword evidence="1" id="KW-0863">Zinc-finger</keyword>
<dbReference type="KEGG" id="bvk:117239495"/>
<dbReference type="InterPro" id="IPR043502">
    <property type="entry name" value="DNA/RNA_pol_sf"/>
</dbReference>
<proteinExistence type="predicted"/>
<dbReference type="PANTHER" id="PTHR15503:SF45">
    <property type="entry name" value="RNA-DIRECTED DNA POLYMERASE HOMOLOG"/>
    <property type="match status" value="1"/>
</dbReference>
<dbReference type="GO" id="GO:0008270">
    <property type="term" value="F:zinc ion binding"/>
    <property type="evidence" value="ECO:0007669"/>
    <property type="project" value="UniProtKB-KW"/>
</dbReference>
<sequence length="655" mass="74254">MVLMRELIQTLAHKPEEQRPSTESKDATLPRFDPEGAGADPSAWCSHADLILKDHPMQDSALLSALNRALRGPAAHWLSQMVRGGKLTWPTFKEQFLSRFGGRETAASALLRISRERPSETESPGAYGSRLRSMLQMKLQDLTMPEVINALALYILSSQDRRFRRLTLANNIRTEDQFHDEMRILPYNDQPTFPPRNSLTEPEAKRSRLSVPRIKCYRCGALGHRRTECRLQIQTGKEQDIRNPKEKRPAASSKVTCFKCHEEGHIAPDCPSSRKRNHDSIDERRIDSCVVEAPAGRLSHLGESYPFYFDSGAECSLIKESLASKFSGKRITDVVVMRGIGNTCIKSTLQILSTVCINGLTLEIVFHVLADDYLKYDIMIGREILSQGFDVNITQNSLVICKTKVVNACGKVAEDAVNINEVDTDVIGNDKDRLISVLEKFKESFITGFPRTRVSTGQLEIRLIDPNVTVQRSPYRLSEEERRIVRERIDELMKAQIVKPSNSPFASPMILVKKKDDSDRLCVDFRALNKNTVADRAARPYDLLLPDNIEEKEIDISSVRQQAIKEMVTSARYDKERFDKTKAKVVRFNPGDLVLEGDRYTLKTLDGKRSYKYSHDRLRKMPDSCIPAELDVCCDDENSDHGDVSTPIPEDRRNI</sequence>
<feature type="domain" description="CCHC-type" evidence="3">
    <location>
        <begin position="215"/>
        <end position="230"/>
    </location>
</feature>
<keyword evidence="1" id="KW-0479">Metal-binding</keyword>
<dbReference type="InterPro" id="IPR001878">
    <property type="entry name" value="Znf_CCHC"/>
</dbReference>
<dbReference type="GeneID" id="117239495"/>
<reference evidence="5" key="1">
    <citation type="submission" date="2025-08" db="UniProtKB">
        <authorList>
            <consortium name="RefSeq"/>
        </authorList>
    </citation>
    <scope>IDENTIFICATION</scope>
    <source>
        <tissue evidence="5">Muscle</tissue>
    </source>
</reference>
<evidence type="ECO:0000313" key="4">
    <source>
        <dbReference type="Proteomes" id="UP000504631"/>
    </source>
</evidence>
<feature type="compositionally biased region" description="Basic and acidic residues" evidence="2">
    <location>
        <begin position="13"/>
        <end position="34"/>
    </location>
</feature>
<dbReference type="SMART" id="SM00343">
    <property type="entry name" value="ZnF_C2HC"/>
    <property type="match status" value="2"/>
</dbReference>